<dbReference type="GeneID" id="62150850"/>
<keyword evidence="3" id="KW-1185">Reference proteome</keyword>
<evidence type="ECO:0000313" key="3">
    <source>
        <dbReference type="Proteomes" id="UP000710849"/>
    </source>
</evidence>
<evidence type="ECO:0000259" key="1">
    <source>
        <dbReference type="Pfam" id="PF06985"/>
    </source>
</evidence>
<evidence type="ECO:0000313" key="2">
    <source>
        <dbReference type="EMBL" id="KAF7939180.1"/>
    </source>
</evidence>
<dbReference type="PANTHER" id="PTHR33112:SF10">
    <property type="entry name" value="TOL"/>
    <property type="match status" value="1"/>
</dbReference>
<dbReference type="AlphaFoldDB" id="A0A9P5IK29"/>
<organism evidence="2 3">
    <name type="scientific">Botrytis byssoidea</name>
    <dbReference type="NCBI Taxonomy" id="139641"/>
    <lineage>
        <taxon>Eukaryota</taxon>
        <taxon>Fungi</taxon>
        <taxon>Dikarya</taxon>
        <taxon>Ascomycota</taxon>
        <taxon>Pezizomycotina</taxon>
        <taxon>Leotiomycetes</taxon>
        <taxon>Helotiales</taxon>
        <taxon>Sclerotiniaceae</taxon>
        <taxon>Botrytis</taxon>
    </lineage>
</organism>
<dbReference type="PANTHER" id="PTHR33112">
    <property type="entry name" value="DOMAIN PROTEIN, PUTATIVE-RELATED"/>
    <property type="match status" value="1"/>
</dbReference>
<comment type="caution">
    <text evidence="2">The sequence shown here is derived from an EMBL/GenBank/DDBJ whole genome shotgun (WGS) entry which is preliminary data.</text>
</comment>
<dbReference type="Pfam" id="PF06985">
    <property type="entry name" value="HET"/>
    <property type="match status" value="1"/>
</dbReference>
<dbReference type="Proteomes" id="UP000710849">
    <property type="component" value="Unassembled WGS sequence"/>
</dbReference>
<proteinExistence type="predicted"/>
<dbReference type="InterPro" id="IPR010730">
    <property type="entry name" value="HET"/>
</dbReference>
<gene>
    <name evidence="2" type="ORF">EAE97_007261</name>
</gene>
<dbReference type="EMBL" id="RCSW01000014">
    <property type="protein sequence ID" value="KAF7939180.1"/>
    <property type="molecule type" value="Genomic_DNA"/>
</dbReference>
<name>A0A9P5IK29_9HELO</name>
<reference evidence="2 3" key="1">
    <citation type="journal article" date="2020" name="Genome Biol. Evol.">
        <title>Comparative genomics of Sclerotiniaceae.</title>
        <authorList>
            <person name="Valero Jimenez C.A."/>
            <person name="Steentjes M."/>
            <person name="Scholten O.E."/>
            <person name="Van Kan J.A.L."/>
        </authorList>
    </citation>
    <scope>NUCLEOTIDE SEQUENCE [LARGE SCALE GENOMIC DNA]</scope>
    <source>
        <strain evidence="2 3">MUCL 94</strain>
    </source>
</reference>
<protein>
    <recommendedName>
        <fullName evidence="1">Heterokaryon incompatibility domain-containing protein</fullName>
    </recommendedName>
</protein>
<dbReference type="RefSeq" id="XP_038731260.1">
    <property type="nucleotide sequence ID" value="XM_038877775.1"/>
</dbReference>
<feature type="domain" description="Heterokaryon incompatibility" evidence="1">
    <location>
        <begin position="142"/>
        <end position="297"/>
    </location>
</feature>
<accession>A0A9P5IK29</accession>
<sequence>MTRRSPFREMNESSLWQLGMEYKYFITPKVRCDSKSVSKFAGKLDFSVWPQDPSAKLHSSTFIILNISDVKASRHNMSEKTSSASGRTLASQWISNCMQNHKKCRIDKSSWLPTRLVNVGLDGGGTRLMETKELSKNQYAPYFALSHRWAATPDHSSRLSSTNKLAWMKSIPIDQMPATFQDAIQYTKEMKISYIWIDSLCIMQDSPEDWRTEAALMYKVYAQSLCNIAASYASNESSLNTGLFYTRTPDDIFAMSVMYKFSTDKEYQGLYGISLKSNHIIDDSEYAIYGRAWVLQERLLSPRKIHFSKQLIWECREKRASESFPMGLSLISRNGYRDADFSKDWKSSLQEDGYNFWEDTLYRYLKSSLTYLSDQLVALGAIAREYGKELDDVYFAGLWKKELPLNLLWKIHRSSQFCSRPNTYRCPTWSWASLDLCYSAEIQFPQTDV</sequence>